<dbReference type="Gene3D" id="3.90.550.10">
    <property type="entry name" value="Spore Coat Polysaccharide Biosynthesis Protein SpsA, Chain A"/>
    <property type="match status" value="1"/>
</dbReference>
<evidence type="ECO:0008006" key="5">
    <source>
        <dbReference type="Google" id="ProtNLM"/>
    </source>
</evidence>
<evidence type="ECO:0000313" key="4">
    <source>
        <dbReference type="Proteomes" id="UP000789595"/>
    </source>
</evidence>
<dbReference type="Pfam" id="PF01501">
    <property type="entry name" value="Glyco_transf_8"/>
    <property type="match status" value="1"/>
</dbReference>
<feature type="signal peptide" evidence="1">
    <location>
        <begin position="1"/>
        <end position="20"/>
    </location>
</feature>
<organism evidence="2">
    <name type="scientific">Pelagomonas calceolata</name>
    <dbReference type="NCBI Taxonomy" id="35677"/>
    <lineage>
        <taxon>Eukaryota</taxon>
        <taxon>Sar</taxon>
        <taxon>Stramenopiles</taxon>
        <taxon>Ochrophyta</taxon>
        <taxon>Pelagophyceae</taxon>
        <taxon>Pelagomonadales</taxon>
        <taxon>Pelagomonadaceae</taxon>
        <taxon>Pelagomonas</taxon>
    </lineage>
</organism>
<sequence length="353" mass="39133">MNHRSIKLSLVFLVSGKLDAKLTNETQPCQLFRRIKLGLMPGREPVLPATHALVTVLSSEAYAPGLSALHSSLKHILTPSLPHVIVVDLDAPPFSILMRIIRPLEYYVVGLSTVAPFLSAVGLECTSGKRIQQIKSIMAVTAAQKRKATYSKLFAWGIGRYVRRGALYVDADALFMRATTRQDVVTLVASCAKGSISAVYGRGLVDKPRQAPKDPYYFNSGVFAYHPSRKTLAQLVSRLVAGKYAPDRSNPTEQDVLVSHWRENKHAVIPLGPEFNVRPYFNGQTMPKNTKIVHWIGFPKPWEVIQAAEGHKIEPNAIANYIKRHNLKSACLRCLPLWSLELYIDSSGPNLSA</sequence>
<reference evidence="2" key="1">
    <citation type="submission" date="2021-01" db="EMBL/GenBank/DDBJ databases">
        <authorList>
            <person name="Corre E."/>
            <person name="Pelletier E."/>
            <person name="Niang G."/>
            <person name="Scheremetjew M."/>
            <person name="Finn R."/>
            <person name="Kale V."/>
            <person name="Holt S."/>
            <person name="Cochrane G."/>
            <person name="Meng A."/>
            <person name="Brown T."/>
            <person name="Cohen L."/>
        </authorList>
    </citation>
    <scope>NUCLEOTIDE SEQUENCE</scope>
    <source>
        <strain evidence="2">CCMP1756</strain>
    </source>
</reference>
<proteinExistence type="predicted"/>
<dbReference type="InterPro" id="IPR002495">
    <property type="entry name" value="Glyco_trans_8"/>
</dbReference>
<name>A0A7S4E4Z4_9STRA</name>
<dbReference type="SUPFAM" id="SSF53448">
    <property type="entry name" value="Nucleotide-diphospho-sugar transferases"/>
    <property type="match status" value="1"/>
</dbReference>
<dbReference type="InterPro" id="IPR050587">
    <property type="entry name" value="GNT1/Glycosyltrans_8"/>
</dbReference>
<dbReference type="GO" id="GO:0016757">
    <property type="term" value="F:glycosyltransferase activity"/>
    <property type="evidence" value="ECO:0007669"/>
    <property type="project" value="InterPro"/>
</dbReference>
<reference evidence="3" key="2">
    <citation type="submission" date="2021-11" db="EMBL/GenBank/DDBJ databases">
        <authorList>
            <consortium name="Genoscope - CEA"/>
            <person name="William W."/>
        </authorList>
    </citation>
    <scope>NUCLEOTIDE SEQUENCE</scope>
</reference>
<dbReference type="AlphaFoldDB" id="A0A7S4E4Z4"/>
<gene>
    <name evidence="2" type="ORF">PCAL00307_LOCUS5979</name>
    <name evidence="3" type="ORF">PECAL_3P26640</name>
</gene>
<accession>A0A7S4E4Z4</accession>
<evidence type="ECO:0000256" key="1">
    <source>
        <dbReference type="SAM" id="SignalP"/>
    </source>
</evidence>
<feature type="chain" id="PRO_5036212335" description="Nucleotide-diphospho-sugar transferase domain-containing protein" evidence="1">
    <location>
        <begin position="21"/>
        <end position="353"/>
    </location>
</feature>
<keyword evidence="1" id="KW-0732">Signal</keyword>
<evidence type="ECO:0000313" key="2">
    <source>
        <dbReference type="EMBL" id="CAE0690543.1"/>
    </source>
</evidence>
<dbReference type="EMBL" id="HBIW01007123">
    <property type="protein sequence ID" value="CAE0690543.1"/>
    <property type="molecule type" value="Transcribed_RNA"/>
</dbReference>
<evidence type="ECO:0000313" key="3">
    <source>
        <dbReference type="EMBL" id="CAH0372652.1"/>
    </source>
</evidence>
<protein>
    <recommendedName>
        <fullName evidence="5">Nucleotide-diphospho-sugar transferase domain-containing protein</fullName>
    </recommendedName>
</protein>
<dbReference type="PANTHER" id="PTHR11183">
    <property type="entry name" value="GLYCOGENIN SUBFAMILY MEMBER"/>
    <property type="match status" value="1"/>
</dbReference>
<dbReference type="EMBL" id="CAKKNE010000003">
    <property type="protein sequence ID" value="CAH0372652.1"/>
    <property type="molecule type" value="Genomic_DNA"/>
</dbReference>
<dbReference type="Proteomes" id="UP000789595">
    <property type="component" value="Unassembled WGS sequence"/>
</dbReference>
<dbReference type="OrthoDB" id="2014201at2759"/>
<dbReference type="InterPro" id="IPR029044">
    <property type="entry name" value="Nucleotide-diphossugar_trans"/>
</dbReference>
<keyword evidence="4" id="KW-1185">Reference proteome</keyword>